<keyword evidence="10 12" id="KW-0804">Transcription</keyword>
<dbReference type="SUPFAM" id="SSF52540">
    <property type="entry name" value="P-loop containing nucleoside triphosphate hydrolases"/>
    <property type="match status" value="1"/>
</dbReference>
<dbReference type="InterPro" id="IPR010113">
    <property type="entry name" value="Nif-specific_regulatory_prot"/>
</dbReference>
<evidence type="ECO:0000256" key="8">
    <source>
        <dbReference type="ARBA" id="ARBA00023125"/>
    </source>
</evidence>
<feature type="region of interest" description="Disordered" evidence="13">
    <location>
        <begin position="1"/>
        <end position="21"/>
    </location>
</feature>
<dbReference type="SUPFAM" id="SSF55781">
    <property type="entry name" value="GAF domain-like"/>
    <property type="match status" value="1"/>
</dbReference>
<dbReference type="Pfam" id="PF01590">
    <property type="entry name" value="GAF"/>
    <property type="match status" value="1"/>
</dbReference>
<comment type="subunit">
    <text evidence="2 12">Interacts with sigma-54.</text>
</comment>
<keyword evidence="16" id="KW-1185">Reference proteome</keyword>
<feature type="compositionally biased region" description="Basic and acidic residues" evidence="13">
    <location>
        <begin position="212"/>
        <end position="224"/>
    </location>
</feature>
<protein>
    <recommendedName>
        <fullName evidence="3 12">Nif-specific regulatory protein</fullName>
    </recommendedName>
</protein>
<evidence type="ECO:0000256" key="12">
    <source>
        <dbReference type="RuleBase" id="RU368029"/>
    </source>
</evidence>
<evidence type="ECO:0000259" key="14">
    <source>
        <dbReference type="PROSITE" id="PS50045"/>
    </source>
</evidence>
<dbReference type="InterPro" id="IPR002197">
    <property type="entry name" value="HTH_Fis"/>
</dbReference>
<organism evidence="15 16">
    <name type="scientific">Novosphingobium decolorationis</name>
    <dbReference type="NCBI Taxonomy" id="2698673"/>
    <lineage>
        <taxon>Bacteria</taxon>
        <taxon>Pseudomonadati</taxon>
        <taxon>Pseudomonadota</taxon>
        <taxon>Alphaproteobacteria</taxon>
        <taxon>Sphingomonadales</taxon>
        <taxon>Sphingomonadaceae</taxon>
        <taxon>Novosphingobium</taxon>
    </lineage>
</organism>
<dbReference type="SMART" id="SM00382">
    <property type="entry name" value="AAA"/>
    <property type="match status" value="1"/>
</dbReference>
<dbReference type="Pfam" id="PF00158">
    <property type="entry name" value="Sigma54_activat"/>
    <property type="match status" value="1"/>
</dbReference>
<evidence type="ECO:0000256" key="5">
    <source>
        <dbReference type="ARBA" id="ARBA00022840"/>
    </source>
</evidence>
<gene>
    <name evidence="15" type="primary">nifA</name>
    <name evidence="15" type="ORF">HT578_08495</name>
</gene>
<keyword evidence="4" id="KW-0547">Nucleotide-binding</keyword>
<dbReference type="PROSITE" id="PS00688">
    <property type="entry name" value="SIGMA54_INTERACT_3"/>
    <property type="match status" value="1"/>
</dbReference>
<dbReference type="Pfam" id="PF25601">
    <property type="entry name" value="AAA_lid_14"/>
    <property type="match status" value="1"/>
</dbReference>
<dbReference type="RefSeq" id="WP_213503665.1">
    <property type="nucleotide sequence ID" value="NZ_CP054856.1"/>
</dbReference>
<proteinExistence type="predicted"/>
<feature type="domain" description="Sigma-54 factor interaction" evidence="14">
    <location>
        <begin position="242"/>
        <end position="470"/>
    </location>
</feature>
<dbReference type="CDD" id="cd00009">
    <property type="entry name" value="AAA"/>
    <property type="match status" value="1"/>
</dbReference>
<dbReference type="PRINTS" id="PR01590">
    <property type="entry name" value="HTHFIS"/>
</dbReference>
<dbReference type="Gene3D" id="1.10.8.60">
    <property type="match status" value="1"/>
</dbReference>
<evidence type="ECO:0000256" key="4">
    <source>
        <dbReference type="ARBA" id="ARBA00022741"/>
    </source>
</evidence>
<dbReference type="InterPro" id="IPR002078">
    <property type="entry name" value="Sigma_54_int"/>
</dbReference>
<dbReference type="Gene3D" id="3.30.450.40">
    <property type="match status" value="1"/>
</dbReference>
<dbReference type="InterPro" id="IPR025943">
    <property type="entry name" value="Sigma_54_int_dom_ATP-bd_2"/>
</dbReference>
<accession>A0ABX8E3L2</accession>
<dbReference type="PANTHER" id="PTHR32071">
    <property type="entry name" value="TRANSCRIPTIONAL REGULATORY PROTEIN"/>
    <property type="match status" value="1"/>
</dbReference>
<dbReference type="PROSITE" id="PS50045">
    <property type="entry name" value="SIGMA54_INTERACT_4"/>
    <property type="match status" value="1"/>
</dbReference>
<dbReference type="Gene3D" id="1.10.10.60">
    <property type="entry name" value="Homeodomain-like"/>
    <property type="match status" value="1"/>
</dbReference>
<dbReference type="InterPro" id="IPR025944">
    <property type="entry name" value="Sigma_54_int_dom_CS"/>
</dbReference>
<feature type="region of interest" description="Disordered" evidence="13">
    <location>
        <begin position="212"/>
        <end position="239"/>
    </location>
</feature>
<evidence type="ECO:0000313" key="15">
    <source>
        <dbReference type="EMBL" id="QVM83732.1"/>
    </source>
</evidence>
<evidence type="ECO:0000256" key="11">
    <source>
        <dbReference type="ARBA" id="ARBA00023231"/>
    </source>
</evidence>
<evidence type="ECO:0000256" key="9">
    <source>
        <dbReference type="ARBA" id="ARBA00023159"/>
    </source>
</evidence>
<keyword evidence="7 12" id="KW-0805">Transcription regulation</keyword>
<evidence type="ECO:0000256" key="13">
    <source>
        <dbReference type="SAM" id="MobiDB-lite"/>
    </source>
</evidence>
<dbReference type="InterPro" id="IPR029016">
    <property type="entry name" value="GAF-like_dom_sf"/>
</dbReference>
<dbReference type="InterPro" id="IPR058031">
    <property type="entry name" value="AAA_lid_NorR"/>
</dbReference>
<dbReference type="Pfam" id="PF02954">
    <property type="entry name" value="HTH_8"/>
    <property type="match status" value="1"/>
</dbReference>
<dbReference type="EMBL" id="CP054856">
    <property type="protein sequence ID" value="QVM83732.1"/>
    <property type="molecule type" value="Genomic_DNA"/>
</dbReference>
<keyword evidence="5" id="KW-0067">ATP-binding</keyword>
<evidence type="ECO:0000256" key="2">
    <source>
        <dbReference type="ARBA" id="ARBA00011135"/>
    </source>
</evidence>
<dbReference type="PANTHER" id="PTHR32071:SF117">
    <property type="entry name" value="PTS-DEPENDENT DIHYDROXYACETONE KINASE OPERON REGULATORY PROTEIN-RELATED"/>
    <property type="match status" value="1"/>
</dbReference>
<dbReference type="InterPro" id="IPR025662">
    <property type="entry name" value="Sigma_54_int_dom_ATP-bd_1"/>
</dbReference>
<keyword evidence="11 12" id="KW-0535">Nitrogen fixation</keyword>
<evidence type="ECO:0000256" key="3">
    <source>
        <dbReference type="ARBA" id="ARBA00015308"/>
    </source>
</evidence>
<evidence type="ECO:0000256" key="1">
    <source>
        <dbReference type="ARBA" id="ARBA00002167"/>
    </source>
</evidence>
<comment type="function">
    <text evidence="1 12">Required for activation of most nif operons, which are directly involved in nitrogen fixation.</text>
</comment>
<name>A0ABX8E3L2_9SPHN</name>
<dbReference type="InterPro" id="IPR003593">
    <property type="entry name" value="AAA+_ATPase"/>
</dbReference>
<dbReference type="InterPro" id="IPR027417">
    <property type="entry name" value="P-loop_NTPase"/>
</dbReference>
<evidence type="ECO:0000313" key="16">
    <source>
        <dbReference type="Proteomes" id="UP000677126"/>
    </source>
</evidence>
<dbReference type="PROSITE" id="PS00676">
    <property type="entry name" value="SIGMA54_INTERACT_2"/>
    <property type="match status" value="1"/>
</dbReference>
<reference evidence="15 16" key="1">
    <citation type="journal article" date="2021" name="Int. J. Syst. Evol. Microbiol.">
        <title>Novosphingobium decolorationis sp. nov., an aniline blue-decolourizing bacterium isolated from East Pacific sediment.</title>
        <authorList>
            <person name="Chen X."/>
            <person name="Dong B."/>
            <person name="Chen T."/>
            <person name="Ren N."/>
            <person name="Wang J."/>
            <person name="Xu Y."/>
            <person name="Yang J."/>
            <person name="Zhu S."/>
            <person name="Chen J."/>
        </authorList>
    </citation>
    <scope>NUCLEOTIDE SEQUENCE [LARGE SCALE GENOMIC DNA]</scope>
    <source>
        <strain evidence="15 16">502str22</strain>
    </source>
</reference>
<dbReference type="SMART" id="SM00065">
    <property type="entry name" value="GAF"/>
    <property type="match status" value="1"/>
</dbReference>
<sequence length="597" mass="66166">MPAHASTIEPSAAGHAVSGYNRGPSHTRSDIALRGVYEISKVLAVPGRLEVTLNNVLTLLSSFLDMRHGLVTMLDEGGTPMSVIGIGWSEERAHAWMGRQPARAVAQITSTGMPVVVHNMERSALFPDWSFDGPLPRDARVSFIGVPIKDQMRVVGTLTIEQIWDETTTYHAADEDVRFLTMVANLIGQTMRLLTLVQRDRERLMDQQRLLEKGLADGAPRREGSAQGGPSERKGDVGKTGIVGTSPALRQALQQIQRVARSHSAVLLRGESGTGKELFARATHDFSPRAKKPFIKLNCAALPESVLESELFGHEKGAFTGAVAQREGRFELADGGTLFLDEIGDTSQAFQVKLLRVLQEGEFERVGGSQTIKVDVRLVCATNRNLEEAVAKGEFRADLYYRINVVSVRLPALRDRREDIPQLAREFLRRFDREHHTEHELSPSALGVLENCYFPGNVRELENCIRRTATLSLDDRIDAADFACRNDECLSATLWKTAVSDPFPIIQPRVRDRLFAPPGGGETPREAFAENVPAVPLREREADRDIPIDNVKVSRTELLDALEGSGWVQAKAARRLGLSARQIGYAIRKYDIEVRKF</sequence>
<dbReference type="NCBIfam" id="TIGR01817">
    <property type="entry name" value="nifA"/>
    <property type="match status" value="1"/>
</dbReference>
<evidence type="ECO:0000256" key="6">
    <source>
        <dbReference type="ARBA" id="ARBA00023012"/>
    </source>
</evidence>
<keyword evidence="8 12" id="KW-0238">DNA-binding</keyword>
<dbReference type="InterPro" id="IPR003018">
    <property type="entry name" value="GAF"/>
</dbReference>
<dbReference type="Gene3D" id="3.40.50.300">
    <property type="entry name" value="P-loop containing nucleotide triphosphate hydrolases"/>
    <property type="match status" value="1"/>
</dbReference>
<keyword evidence="9 12" id="KW-0010">Activator</keyword>
<keyword evidence="6 12" id="KW-0902">Two-component regulatory system</keyword>
<dbReference type="PROSITE" id="PS00675">
    <property type="entry name" value="SIGMA54_INTERACT_1"/>
    <property type="match status" value="1"/>
</dbReference>
<dbReference type="Proteomes" id="UP000677126">
    <property type="component" value="Chromosome"/>
</dbReference>
<evidence type="ECO:0000256" key="7">
    <source>
        <dbReference type="ARBA" id="ARBA00023015"/>
    </source>
</evidence>
<evidence type="ECO:0000256" key="10">
    <source>
        <dbReference type="ARBA" id="ARBA00023163"/>
    </source>
</evidence>